<evidence type="ECO:0000313" key="9">
    <source>
        <dbReference type="EMBL" id="MCM1981329.1"/>
    </source>
</evidence>
<dbReference type="InterPro" id="IPR010918">
    <property type="entry name" value="PurM-like_C_dom"/>
</dbReference>
<dbReference type="InterPro" id="IPR036676">
    <property type="entry name" value="PurM-like_C_sf"/>
</dbReference>
<dbReference type="Gene3D" id="3.50.50.100">
    <property type="match status" value="1"/>
</dbReference>
<dbReference type="Pfam" id="PF07992">
    <property type="entry name" value="Pyr_redox_2"/>
    <property type="match status" value="1"/>
</dbReference>
<keyword evidence="2" id="KW-0547">Nucleotide-binding</keyword>
<comment type="caution">
    <text evidence="9">The sequence shown here is derived from an EMBL/GenBank/DDBJ whole genome shotgun (WGS) entry which is preliminary data.</text>
</comment>
<dbReference type="InterPro" id="IPR004536">
    <property type="entry name" value="SPS/SelD"/>
</dbReference>
<keyword evidence="5" id="KW-0711">Selenium</keyword>
<dbReference type="Pfam" id="PF02769">
    <property type="entry name" value="AIRS_C"/>
    <property type="match status" value="1"/>
</dbReference>
<accession>A0ABD4SYD6</accession>
<evidence type="ECO:0000259" key="7">
    <source>
        <dbReference type="Pfam" id="PF02769"/>
    </source>
</evidence>
<dbReference type="PANTHER" id="PTHR10256:SF0">
    <property type="entry name" value="INACTIVE SELENIDE, WATER DIKINASE-LIKE PROTEIN-RELATED"/>
    <property type="match status" value="1"/>
</dbReference>
<dbReference type="SUPFAM" id="SSF51905">
    <property type="entry name" value="FAD/NAD(P)-binding domain"/>
    <property type="match status" value="1"/>
</dbReference>
<dbReference type="GO" id="GO:0004756">
    <property type="term" value="F:selenide, water dikinase activity"/>
    <property type="evidence" value="ECO:0007669"/>
    <property type="project" value="UniProtKB-EC"/>
</dbReference>
<dbReference type="InterPro" id="IPR016188">
    <property type="entry name" value="PurM-like_N"/>
</dbReference>
<evidence type="ECO:0000256" key="1">
    <source>
        <dbReference type="ARBA" id="ARBA00022679"/>
    </source>
</evidence>
<keyword evidence="10" id="KW-1185">Reference proteome</keyword>
<dbReference type="NCBIfam" id="TIGR03169">
    <property type="entry name" value="Nterm_to_SelD"/>
    <property type="match status" value="1"/>
</dbReference>
<dbReference type="Gene3D" id="3.90.650.10">
    <property type="entry name" value="PurM-like C-terminal domain"/>
    <property type="match status" value="1"/>
</dbReference>
<dbReference type="PRINTS" id="PR00368">
    <property type="entry name" value="FADPNR"/>
</dbReference>
<gene>
    <name evidence="9" type="primary">selD</name>
    <name evidence="9" type="ORF">QQ91_0000585</name>
</gene>
<evidence type="ECO:0000259" key="8">
    <source>
        <dbReference type="Pfam" id="PF07992"/>
    </source>
</evidence>
<evidence type="ECO:0000313" key="10">
    <source>
        <dbReference type="Proteomes" id="UP000031561"/>
    </source>
</evidence>
<keyword evidence="4" id="KW-0067">ATP-binding</keyword>
<dbReference type="GO" id="GO:0005524">
    <property type="term" value="F:ATP binding"/>
    <property type="evidence" value="ECO:0007669"/>
    <property type="project" value="UniProtKB-KW"/>
</dbReference>
<dbReference type="SUPFAM" id="SSF56042">
    <property type="entry name" value="PurM C-terminal domain-like"/>
    <property type="match status" value="1"/>
</dbReference>
<dbReference type="NCBIfam" id="TIGR00476">
    <property type="entry name" value="selD"/>
    <property type="match status" value="1"/>
</dbReference>
<evidence type="ECO:0000256" key="5">
    <source>
        <dbReference type="ARBA" id="ARBA00023266"/>
    </source>
</evidence>
<protein>
    <submittedName>
        <fullName evidence="9">Selenide, water dikinase SelD</fullName>
        <ecNumber evidence="9">2.7.9.3</ecNumber>
    </submittedName>
</protein>
<dbReference type="Pfam" id="PF00586">
    <property type="entry name" value="AIRS"/>
    <property type="match status" value="1"/>
</dbReference>
<sequence length="760" mass="83254">MQSSTPFTTDLLLLGGGHSHAIALREFAMRPLPGVRITLVNERSLTPYSGMFPGHLAGFYSYEACHIDLRRLMTAVQGQFIVDRAVQVDPQRQQVHCEHHPPLRYDWLSIDTGSIPKLPNIPGADQFGIPIKPWHQFLERWQRWISDLSEQCPDRLSIAIVGGGAGGVETALNIQTQLQQILHASPNLLPRVEIHILHRGMQVLSHHNAWVRHHCEDLLRRRGIQVHPNESVQALHRQELTCASGLRLNFDQLLWVTGAAPPDWLQASGLTTPGYDFIPVDNRLRSLHYSNIFAAGDVATLVQHPRPKAGVFAVRQGKPLAENLRRALAGQRLRPYRPQRNFLSLIGTGQRRAIASWGNWPLGLEAGWLWRWKDYIDRKFMDQFCDLSPQMATGADPLRPRDPSATLPCAGCGSKVASSVLEQVLTTLQPDRHPDILIGLEGEDAAVVKLPPEQAMVQTVDYFRQIVSDPYLFGQISTQHALSDLYAMGATPHSVLAIATLPYSSLPLQEQTLFQILSGCLAVLSEAGAALVGGHTSEGETLAFGLSCTGYLQPGQWMLKRRLAPQQALILTQPLGVGALFAAQMQGLAKGIWIDAALAPMLQSNQTAARIAQCCGATACTDVTGFGLAGHLWEMVQAARVNAALDLSQLPLLPGALAVSQAGVRSSLYPHNLQVQAQIQADLRTKSHPHWPLLFDPQTSGGLLFSVPLAAAADCLQQLHVQGYPAATVIGKTLDRALDLPKIEIRSLPSDLLNLSALKR</sequence>
<dbReference type="SUPFAM" id="SSF55326">
    <property type="entry name" value="PurM N-terminal domain-like"/>
    <property type="match status" value="1"/>
</dbReference>
<dbReference type="InterPro" id="IPR023753">
    <property type="entry name" value="FAD/NAD-binding_dom"/>
</dbReference>
<dbReference type="PANTHER" id="PTHR10256">
    <property type="entry name" value="SELENIDE, WATER DIKINASE"/>
    <property type="match status" value="1"/>
</dbReference>
<dbReference type="InterPro" id="IPR017584">
    <property type="entry name" value="Pyridine_nucleo_diS_OxRdtase_N"/>
</dbReference>
<evidence type="ECO:0000256" key="3">
    <source>
        <dbReference type="ARBA" id="ARBA00022777"/>
    </source>
</evidence>
<feature type="domain" description="PurM-like N-terminal" evidence="6">
    <location>
        <begin position="442"/>
        <end position="550"/>
    </location>
</feature>
<keyword evidence="3" id="KW-0418">Kinase</keyword>
<dbReference type="InterPro" id="IPR036188">
    <property type="entry name" value="FAD/NAD-bd_sf"/>
</dbReference>
<dbReference type="EC" id="2.7.9.3" evidence="9"/>
<dbReference type="Proteomes" id="UP000031561">
    <property type="component" value="Unassembled WGS sequence"/>
</dbReference>
<dbReference type="EMBL" id="JTHE03000004">
    <property type="protein sequence ID" value="MCM1981329.1"/>
    <property type="molecule type" value="Genomic_DNA"/>
</dbReference>
<organism evidence="9 10">
    <name type="scientific">Lyngbya confervoides BDU141951</name>
    <dbReference type="NCBI Taxonomy" id="1574623"/>
    <lineage>
        <taxon>Bacteria</taxon>
        <taxon>Bacillati</taxon>
        <taxon>Cyanobacteriota</taxon>
        <taxon>Cyanophyceae</taxon>
        <taxon>Oscillatoriophycideae</taxon>
        <taxon>Oscillatoriales</taxon>
        <taxon>Microcoleaceae</taxon>
        <taxon>Lyngbya</taxon>
    </lineage>
</organism>
<evidence type="ECO:0000256" key="4">
    <source>
        <dbReference type="ARBA" id="ARBA00022840"/>
    </source>
</evidence>
<dbReference type="CDD" id="cd02195">
    <property type="entry name" value="SelD"/>
    <property type="match status" value="1"/>
</dbReference>
<evidence type="ECO:0000259" key="6">
    <source>
        <dbReference type="Pfam" id="PF00586"/>
    </source>
</evidence>
<name>A0ABD4SYD6_9CYAN</name>
<evidence type="ECO:0000256" key="2">
    <source>
        <dbReference type="ARBA" id="ARBA00022741"/>
    </source>
</evidence>
<proteinExistence type="predicted"/>
<reference evidence="9 10" key="1">
    <citation type="journal article" date="2015" name="Genome Announc.">
        <title>Draft Genome Sequence of Filamentous Marine Cyanobacterium Lyngbya confervoides Strain BDU141951.</title>
        <authorList>
            <person name="Chandrababunaidu M.M."/>
            <person name="Sen D."/>
            <person name="Tripathy S."/>
        </authorList>
    </citation>
    <scope>NUCLEOTIDE SEQUENCE [LARGE SCALE GENOMIC DNA]</scope>
    <source>
        <strain evidence="9 10">BDU141951</strain>
    </source>
</reference>
<dbReference type="RefSeq" id="WP_166278658.1">
    <property type="nucleotide sequence ID" value="NZ_JTHE03000004.1"/>
</dbReference>
<keyword evidence="1 9" id="KW-0808">Transferase</keyword>
<feature type="domain" description="FAD/NAD(P)-binding" evidence="8">
    <location>
        <begin position="12"/>
        <end position="317"/>
    </location>
</feature>
<dbReference type="AlphaFoldDB" id="A0ABD4SYD6"/>
<dbReference type="Gene3D" id="3.30.1330.10">
    <property type="entry name" value="PurM-like, N-terminal domain"/>
    <property type="match status" value="1"/>
</dbReference>
<dbReference type="InterPro" id="IPR036921">
    <property type="entry name" value="PurM-like_N_sf"/>
</dbReference>
<feature type="domain" description="PurM-like C-terminal" evidence="7">
    <location>
        <begin position="567"/>
        <end position="736"/>
    </location>
</feature>